<proteinExistence type="predicted"/>
<dbReference type="Proteomes" id="UP000288351">
    <property type="component" value="Unassembled WGS sequence"/>
</dbReference>
<comment type="caution">
    <text evidence="1">The sequence shown here is derived from an EMBL/GenBank/DDBJ whole genome shotgun (WGS) entry which is preliminary data.</text>
</comment>
<protein>
    <submittedName>
        <fullName evidence="1">Uncharacterized protein</fullName>
    </submittedName>
</protein>
<evidence type="ECO:0000313" key="2">
    <source>
        <dbReference type="Proteomes" id="UP000288351"/>
    </source>
</evidence>
<accession>A0A401QT09</accession>
<sequence length="147" mass="14930">MRDTSSTGRSAATGGCRMLLLLALLALLFTALTAGYADATASGAGACPTRIGAPAPEDAAERTCDTTGHVLAPSRGDAHHPPGNGFRRLCHATACHLRPHVPTGANGKALRESRAAECLDAPGQAGPWAVLPAAPTGLPARMTVLRC</sequence>
<gene>
    <name evidence="1" type="ORF">SALB_01191</name>
</gene>
<organism evidence="1 2">
    <name type="scientific">Streptomyces noursei</name>
    <name type="common">Streptomyces albulus</name>
    <dbReference type="NCBI Taxonomy" id="1971"/>
    <lineage>
        <taxon>Bacteria</taxon>
        <taxon>Bacillati</taxon>
        <taxon>Actinomycetota</taxon>
        <taxon>Actinomycetes</taxon>
        <taxon>Kitasatosporales</taxon>
        <taxon>Streptomycetaceae</taxon>
        <taxon>Streptomyces</taxon>
    </lineage>
</organism>
<name>A0A401QT09_STRNR</name>
<dbReference type="RefSeq" id="WP_016576718.1">
    <property type="nucleotide sequence ID" value="NZ_BHXC01000006.1"/>
</dbReference>
<evidence type="ECO:0000313" key="1">
    <source>
        <dbReference type="EMBL" id="GCB88520.1"/>
    </source>
</evidence>
<dbReference type="EMBL" id="BHXC01000006">
    <property type="protein sequence ID" value="GCB88520.1"/>
    <property type="molecule type" value="Genomic_DNA"/>
</dbReference>
<dbReference type="AlphaFoldDB" id="A0A401QT09"/>
<reference evidence="1 2" key="1">
    <citation type="journal article" date="2019" name="Microbiol. Resour. Announc.">
        <title>Draft Genome Sequence of the Most Traditional epsilon-Poly-l-Lysine Producer, Streptomyces albulus NBRC14147.</title>
        <authorList>
            <person name="Yamanaka K."/>
            <person name="Hamano Y."/>
        </authorList>
    </citation>
    <scope>NUCLEOTIDE SEQUENCE [LARGE SCALE GENOMIC DNA]</scope>
    <source>
        <strain evidence="1 2">NBRC 14147</strain>
    </source>
</reference>